<evidence type="ECO:0000256" key="1">
    <source>
        <dbReference type="ARBA" id="ARBA00022722"/>
    </source>
</evidence>
<sequence length="132" mass="14318">MNYVDTSFIALPLLGQQGAAHADALLREAMRHGGLISSMLLQIELFRLARRTGTSTTRVQEVLDEVHLVRIDDEVVERACALTGQLKSLDAIHLATAQLLNDPRDPLTLLTHDAQLAAAARTSGIDVVDPLT</sequence>
<dbReference type="RefSeq" id="WP_223911666.1">
    <property type="nucleotide sequence ID" value="NZ_AP025017.1"/>
</dbReference>
<keyword evidence="4" id="KW-0460">Magnesium</keyword>
<dbReference type="SUPFAM" id="SSF88723">
    <property type="entry name" value="PIN domain-like"/>
    <property type="match status" value="1"/>
</dbReference>
<dbReference type="EMBL" id="AP025017">
    <property type="protein sequence ID" value="BDA64073.1"/>
    <property type="molecule type" value="Genomic_DNA"/>
</dbReference>
<dbReference type="InterPro" id="IPR002716">
    <property type="entry name" value="PIN_dom"/>
</dbReference>
<evidence type="ECO:0000313" key="6">
    <source>
        <dbReference type="EMBL" id="BDA64073.1"/>
    </source>
</evidence>
<reference evidence="6 7" key="1">
    <citation type="submission" date="2021-08" db="EMBL/GenBank/DDBJ databases">
        <title>Whole genome sequence of novel Actinomyces species strain MAS-1.</title>
        <authorList>
            <person name="Saito M."/>
            <person name="Kuwahara N."/>
            <person name="Takizawa T."/>
            <person name="Gotouda H."/>
            <person name="Ochiai T."/>
        </authorList>
    </citation>
    <scope>NUCLEOTIDE SEQUENCE [LARGE SCALE GENOMIC DNA]</scope>
    <source>
        <strain evidence="6 7">MAS-1</strain>
    </source>
</reference>
<dbReference type="Proteomes" id="UP000824496">
    <property type="component" value="Chromosome"/>
</dbReference>
<evidence type="ECO:0000256" key="3">
    <source>
        <dbReference type="ARBA" id="ARBA00022801"/>
    </source>
</evidence>
<accession>A0ABM7U9J0</accession>
<keyword evidence="3" id="KW-0378">Hydrolase</keyword>
<dbReference type="InterPro" id="IPR029060">
    <property type="entry name" value="PIN-like_dom_sf"/>
</dbReference>
<evidence type="ECO:0000256" key="4">
    <source>
        <dbReference type="ARBA" id="ARBA00022842"/>
    </source>
</evidence>
<protein>
    <submittedName>
        <fullName evidence="6">Ribonuclease VapC</fullName>
    </submittedName>
</protein>
<evidence type="ECO:0000256" key="2">
    <source>
        <dbReference type="ARBA" id="ARBA00022723"/>
    </source>
</evidence>
<keyword evidence="1" id="KW-0540">Nuclease</keyword>
<dbReference type="Pfam" id="PF01850">
    <property type="entry name" value="PIN"/>
    <property type="match status" value="1"/>
</dbReference>
<dbReference type="CDD" id="cd09874">
    <property type="entry name" value="PIN_MT3492-like"/>
    <property type="match status" value="1"/>
</dbReference>
<dbReference type="Gene3D" id="3.40.50.1010">
    <property type="entry name" value="5'-nuclease"/>
    <property type="match status" value="1"/>
</dbReference>
<evidence type="ECO:0000259" key="5">
    <source>
        <dbReference type="Pfam" id="PF01850"/>
    </source>
</evidence>
<name>A0ABM7U9J0_9ACTO</name>
<feature type="domain" description="PIN" evidence="5">
    <location>
        <begin position="3"/>
        <end position="120"/>
    </location>
</feature>
<evidence type="ECO:0000313" key="7">
    <source>
        <dbReference type="Proteomes" id="UP000824496"/>
    </source>
</evidence>
<keyword evidence="7" id="KW-1185">Reference proteome</keyword>
<gene>
    <name evidence="6" type="primary">vapc46</name>
    <name evidence="6" type="ORF">MANAM107_09070</name>
</gene>
<keyword evidence="2" id="KW-0479">Metal-binding</keyword>
<proteinExistence type="predicted"/>
<organism evidence="6 7">
    <name type="scientific">Actinomyces capricornis</name>
    <dbReference type="NCBI Taxonomy" id="2755559"/>
    <lineage>
        <taxon>Bacteria</taxon>
        <taxon>Bacillati</taxon>
        <taxon>Actinomycetota</taxon>
        <taxon>Actinomycetes</taxon>
        <taxon>Actinomycetales</taxon>
        <taxon>Actinomycetaceae</taxon>
        <taxon>Actinomyces</taxon>
    </lineage>
</organism>